<dbReference type="InterPro" id="IPR027304">
    <property type="entry name" value="Trigger_fact/SurA_dom_sf"/>
</dbReference>
<dbReference type="PANTHER" id="PTHR47245">
    <property type="entry name" value="PEPTIDYLPROLYL ISOMERASE"/>
    <property type="match status" value="1"/>
</dbReference>
<evidence type="ECO:0000256" key="5">
    <source>
        <dbReference type="ARBA" id="ARBA00023235"/>
    </source>
</evidence>
<feature type="region of interest" description="Disordered" evidence="7">
    <location>
        <begin position="32"/>
        <end position="63"/>
    </location>
</feature>
<comment type="catalytic activity">
    <reaction evidence="1">
        <text>[protein]-peptidylproline (omega=180) = [protein]-peptidylproline (omega=0)</text>
        <dbReference type="Rhea" id="RHEA:16237"/>
        <dbReference type="Rhea" id="RHEA-COMP:10747"/>
        <dbReference type="Rhea" id="RHEA-COMP:10748"/>
        <dbReference type="ChEBI" id="CHEBI:83833"/>
        <dbReference type="ChEBI" id="CHEBI:83834"/>
        <dbReference type="EC" id="5.2.1.8"/>
    </reaction>
</comment>
<proteinExistence type="predicted"/>
<name>A0A2U8DZ22_9BACT</name>
<evidence type="ECO:0000313" key="11">
    <source>
        <dbReference type="Proteomes" id="UP000244896"/>
    </source>
</evidence>
<evidence type="ECO:0000256" key="7">
    <source>
        <dbReference type="SAM" id="MobiDB-lite"/>
    </source>
</evidence>
<dbReference type="InterPro" id="IPR050245">
    <property type="entry name" value="PrsA_foldase"/>
</dbReference>
<organism evidence="10 11">
    <name type="scientific">Ereboglobus luteus</name>
    <dbReference type="NCBI Taxonomy" id="1796921"/>
    <lineage>
        <taxon>Bacteria</taxon>
        <taxon>Pseudomonadati</taxon>
        <taxon>Verrucomicrobiota</taxon>
        <taxon>Opitutia</taxon>
        <taxon>Opitutales</taxon>
        <taxon>Opitutaceae</taxon>
        <taxon>Ereboglobus</taxon>
    </lineage>
</organism>
<dbReference type="Gene3D" id="3.10.50.40">
    <property type="match status" value="1"/>
</dbReference>
<dbReference type="KEGG" id="elut:CKA38_00205"/>
<dbReference type="InterPro" id="IPR046357">
    <property type="entry name" value="PPIase_dom_sf"/>
</dbReference>
<keyword evidence="5 6" id="KW-0413">Isomerase</keyword>
<dbReference type="RefSeq" id="WP_108823696.1">
    <property type="nucleotide sequence ID" value="NZ_CP023004.1"/>
</dbReference>
<reference evidence="10 11" key="1">
    <citation type="journal article" date="2018" name="Syst. Appl. Microbiol.">
        <title>Ereboglobus luteus gen. nov. sp. nov. from cockroach guts, and new insights into the oxygen relationship of the genera Opitutus and Didymococcus (Verrucomicrobia: Opitutaceae).</title>
        <authorList>
            <person name="Tegtmeier D."/>
            <person name="Belitz A."/>
            <person name="Radek R."/>
            <person name="Heimerl T."/>
            <person name="Brune A."/>
        </authorList>
    </citation>
    <scope>NUCLEOTIDE SEQUENCE [LARGE SCALE GENOMIC DNA]</scope>
    <source>
        <strain evidence="10 11">Ho45</strain>
    </source>
</reference>
<keyword evidence="3 8" id="KW-0732">Signal</keyword>
<keyword evidence="11" id="KW-1185">Reference proteome</keyword>
<sequence length="369" mass="42426">MIFTRFHATSLPAAALAAILCTTAASPNLGAQSPSLLDPGAGSMSLVPDMPAPAPQQAEPAAPQEMDLRLQNAIVAVVEEKAITMDDIRREITPLLPQIIRESTSEQDYLNKIQALQDDIVQNHIDRALIVKEFYKEKDGEPVKSIPASYIDNQLEEIIITQYDNDRSKFLAYLRAKGQTIREFRKEIEEDMINGYMRQQQRKSQSVVSPVKVETFYRENKDRFYQDDQVHLRLIQFTRNNQTDGELISKANDVVNRMKNGEKFEDIAKEVSQDTRRSKGGDWGWQKRSDLKAELSEPLFKLQKGEVTEPILMPEGAFLMYVEDRKYAGIQPIDEVRDQIERIVLQQMARASQEQWLERLRRNGYIKYF</sequence>
<protein>
    <recommendedName>
        <fullName evidence="2">peptidylprolyl isomerase</fullName>
        <ecNumber evidence="2">5.2.1.8</ecNumber>
    </recommendedName>
</protein>
<dbReference type="PROSITE" id="PS50198">
    <property type="entry name" value="PPIC_PPIASE_2"/>
    <property type="match status" value="1"/>
</dbReference>
<dbReference type="GO" id="GO:0003755">
    <property type="term" value="F:peptidyl-prolyl cis-trans isomerase activity"/>
    <property type="evidence" value="ECO:0007669"/>
    <property type="project" value="UniProtKB-KW"/>
</dbReference>
<dbReference type="Pfam" id="PF13145">
    <property type="entry name" value="Rotamase_2"/>
    <property type="match status" value="1"/>
</dbReference>
<feature type="chain" id="PRO_5016162922" description="peptidylprolyl isomerase" evidence="8">
    <location>
        <begin position="25"/>
        <end position="369"/>
    </location>
</feature>
<evidence type="ECO:0000256" key="2">
    <source>
        <dbReference type="ARBA" id="ARBA00013194"/>
    </source>
</evidence>
<evidence type="ECO:0000256" key="1">
    <source>
        <dbReference type="ARBA" id="ARBA00000971"/>
    </source>
</evidence>
<dbReference type="Proteomes" id="UP000244896">
    <property type="component" value="Chromosome"/>
</dbReference>
<evidence type="ECO:0000256" key="8">
    <source>
        <dbReference type="SAM" id="SignalP"/>
    </source>
</evidence>
<evidence type="ECO:0000256" key="4">
    <source>
        <dbReference type="ARBA" id="ARBA00023110"/>
    </source>
</evidence>
<dbReference type="OrthoDB" id="9778023at2"/>
<accession>A0A2U8DZ22</accession>
<dbReference type="PANTHER" id="PTHR47245:SF1">
    <property type="entry name" value="FOLDASE PROTEIN PRSA"/>
    <property type="match status" value="1"/>
</dbReference>
<feature type="signal peptide" evidence="8">
    <location>
        <begin position="1"/>
        <end position="24"/>
    </location>
</feature>
<dbReference type="AlphaFoldDB" id="A0A2U8DZ22"/>
<dbReference type="SUPFAM" id="SSF109998">
    <property type="entry name" value="Triger factor/SurA peptide-binding domain-like"/>
    <property type="match status" value="1"/>
</dbReference>
<dbReference type="EMBL" id="CP023004">
    <property type="protein sequence ID" value="AWI07888.1"/>
    <property type="molecule type" value="Genomic_DNA"/>
</dbReference>
<dbReference type="SUPFAM" id="SSF54534">
    <property type="entry name" value="FKBP-like"/>
    <property type="match status" value="1"/>
</dbReference>
<dbReference type="InterPro" id="IPR000297">
    <property type="entry name" value="PPIase_PpiC"/>
</dbReference>
<evidence type="ECO:0000313" key="10">
    <source>
        <dbReference type="EMBL" id="AWI07888.1"/>
    </source>
</evidence>
<keyword evidence="4 6" id="KW-0697">Rotamase</keyword>
<evidence type="ECO:0000256" key="6">
    <source>
        <dbReference type="PROSITE-ProRule" id="PRU00278"/>
    </source>
</evidence>
<evidence type="ECO:0000259" key="9">
    <source>
        <dbReference type="PROSITE" id="PS50198"/>
    </source>
</evidence>
<dbReference type="EC" id="5.2.1.8" evidence="2"/>
<feature type="domain" description="PpiC" evidence="9">
    <location>
        <begin position="227"/>
        <end position="324"/>
    </location>
</feature>
<gene>
    <name evidence="10" type="ORF">CKA38_00205</name>
</gene>
<evidence type="ECO:0000256" key="3">
    <source>
        <dbReference type="ARBA" id="ARBA00022729"/>
    </source>
</evidence>
<dbReference type="Gene3D" id="1.10.4030.10">
    <property type="entry name" value="Porin chaperone SurA, peptide-binding domain"/>
    <property type="match status" value="1"/>
</dbReference>